<sequence>MESEDDMHDAESFDDDFYSGETAVESDDANAMDYEFMDNDSDDSDDVLSHRYQID</sequence>
<accession>A0ABC8TNK6</accession>
<reference evidence="2 3" key="1">
    <citation type="submission" date="2024-02" db="EMBL/GenBank/DDBJ databases">
        <authorList>
            <person name="Vignale AGUSTIN F."/>
            <person name="Sosa J E."/>
            <person name="Modenutti C."/>
        </authorList>
    </citation>
    <scope>NUCLEOTIDE SEQUENCE [LARGE SCALE GENOMIC DNA]</scope>
</reference>
<feature type="compositionally biased region" description="Acidic residues" evidence="1">
    <location>
        <begin position="1"/>
        <end position="46"/>
    </location>
</feature>
<evidence type="ECO:0000313" key="3">
    <source>
        <dbReference type="Proteomes" id="UP001642360"/>
    </source>
</evidence>
<gene>
    <name evidence="2" type="ORF">ILEXP_LOCUS40264</name>
</gene>
<proteinExistence type="predicted"/>
<dbReference type="Proteomes" id="UP001642360">
    <property type="component" value="Unassembled WGS sequence"/>
</dbReference>
<dbReference type="EMBL" id="CAUOFW020005569">
    <property type="protein sequence ID" value="CAK9170763.1"/>
    <property type="molecule type" value="Genomic_DNA"/>
</dbReference>
<comment type="caution">
    <text evidence="2">The sequence shown here is derived from an EMBL/GenBank/DDBJ whole genome shotgun (WGS) entry which is preliminary data.</text>
</comment>
<evidence type="ECO:0000313" key="2">
    <source>
        <dbReference type="EMBL" id="CAK9170763.1"/>
    </source>
</evidence>
<evidence type="ECO:0000256" key="1">
    <source>
        <dbReference type="SAM" id="MobiDB-lite"/>
    </source>
</evidence>
<feature type="region of interest" description="Disordered" evidence="1">
    <location>
        <begin position="1"/>
        <end position="55"/>
    </location>
</feature>
<protein>
    <submittedName>
        <fullName evidence="2">Uncharacterized protein</fullName>
    </submittedName>
</protein>
<organism evidence="2 3">
    <name type="scientific">Ilex paraguariensis</name>
    <name type="common">yerba mate</name>
    <dbReference type="NCBI Taxonomy" id="185542"/>
    <lineage>
        <taxon>Eukaryota</taxon>
        <taxon>Viridiplantae</taxon>
        <taxon>Streptophyta</taxon>
        <taxon>Embryophyta</taxon>
        <taxon>Tracheophyta</taxon>
        <taxon>Spermatophyta</taxon>
        <taxon>Magnoliopsida</taxon>
        <taxon>eudicotyledons</taxon>
        <taxon>Gunneridae</taxon>
        <taxon>Pentapetalae</taxon>
        <taxon>asterids</taxon>
        <taxon>campanulids</taxon>
        <taxon>Aquifoliales</taxon>
        <taxon>Aquifoliaceae</taxon>
        <taxon>Ilex</taxon>
    </lineage>
</organism>
<dbReference type="AlphaFoldDB" id="A0ABC8TNK6"/>
<name>A0ABC8TNK6_9AQUA</name>
<keyword evidence="3" id="KW-1185">Reference proteome</keyword>